<keyword evidence="1" id="KW-0547">Nucleotide-binding</keyword>
<dbReference type="SMART" id="SM01142">
    <property type="entry name" value="DSHCT"/>
    <property type="match status" value="1"/>
</dbReference>
<evidence type="ECO:0000259" key="7">
    <source>
        <dbReference type="PROSITE" id="PS51194"/>
    </source>
</evidence>
<dbReference type="OrthoDB" id="64767at2759"/>
<feature type="domain" description="Helicase ATP-binding" evidence="6">
    <location>
        <begin position="208"/>
        <end position="363"/>
    </location>
</feature>
<dbReference type="EMBL" id="BRXY01000135">
    <property type="protein sequence ID" value="GMH69848.1"/>
    <property type="molecule type" value="Genomic_DNA"/>
</dbReference>
<dbReference type="Pfam" id="PF08148">
    <property type="entry name" value="DSHCT"/>
    <property type="match status" value="1"/>
</dbReference>
<dbReference type="PANTHER" id="PTHR12131">
    <property type="entry name" value="ATP-DEPENDENT RNA AND DNA HELICASE"/>
    <property type="match status" value="1"/>
</dbReference>
<dbReference type="GO" id="GO:0005524">
    <property type="term" value="F:ATP binding"/>
    <property type="evidence" value="ECO:0007669"/>
    <property type="project" value="UniProtKB-KW"/>
</dbReference>
<keyword evidence="2" id="KW-0378">Hydrolase</keyword>
<accession>A0A9W7AIM4</accession>
<evidence type="ECO:0000313" key="9">
    <source>
        <dbReference type="Proteomes" id="UP001165085"/>
    </source>
</evidence>
<keyword evidence="9" id="KW-1185">Reference proteome</keyword>
<dbReference type="Gene3D" id="1.10.3380.30">
    <property type="match status" value="1"/>
</dbReference>
<evidence type="ECO:0000256" key="5">
    <source>
        <dbReference type="SAM" id="MobiDB-lite"/>
    </source>
</evidence>
<dbReference type="GO" id="GO:0004386">
    <property type="term" value="F:helicase activity"/>
    <property type="evidence" value="ECO:0007669"/>
    <property type="project" value="UniProtKB-KW"/>
</dbReference>
<keyword evidence="3" id="KW-0347">Helicase</keyword>
<dbReference type="InterPro" id="IPR012961">
    <property type="entry name" value="Ski2/MTR4_C"/>
</dbReference>
<dbReference type="InterPro" id="IPR001650">
    <property type="entry name" value="Helicase_C-like"/>
</dbReference>
<evidence type="ECO:0000256" key="1">
    <source>
        <dbReference type="ARBA" id="ARBA00022741"/>
    </source>
</evidence>
<evidence type="ECO:0000313" key="8">
    <source>
        <dbReference type="EMBL" id="GMH69848.1"/>
    </source>
</evidence>
<feature type="compositionally biased region" description="Gly residues" evidence="5">
    <location>
        <begin position="838"/>
        <end position="850"/>
    </location>
</feature>
<dbReference type="GO" id="GO:0055087">
    <property type="term" value="C:Ski complex"/>
    <property type="evidence" value="ECO:0007669"/>
    <property type="project" value="TreeGrafter"/>
</dbReference>
<feature type="region of interest" description="Disordered" evidence="5">
    <location>
        <begin position="1"/>
        <end position="45"/>
    </location>
</feature>
<feature type="region of interest" description="Disordered" evidence="5">
    <location>
        <begin position="405"/>
        <end position="424"/>
    </location>
</feature>
<organism evidence="8 9">
    <name type="scientific">Triparma strigata</name>
    <dbReference type="NCBI Taxonomy" id="1606541"/>
    <lineage>
        <taxon>Eukaryota</taxon>
        <taxon>Sar</taxon>
        <taxon>Stramenopiles</taxon>
        <taxon>Ochrophyta</taxon>
        <taxon>Bolidophyceae</taxon>
        <taxon>Parmales</taxon>
        <taxon>Triparmaceae</taxon>
        <taxon>Triparma</taxon>
    </lineage>
</organism>
<dbReference type="PANTHER" id="PTHR12131:SF1">
    <property type="entry name" value="ATP-DEPENDENT RNA HELICASE SUPV3L1, MITOCHONDRIAL-RELATED"/>
    <property type="match status" value="1"/>
</dbReference>
<evidence type="ECO:0000256" key="3">
    <source>
        <dbReference type="ARBA" id="ARBA00022806"/>
    </source>
</evidence>
<dbReference type="PROSITE" id="PS51192">
    <property type="entry name" value="HELICASE_ATP_BIND_1"/>
    <property type="match status" value="1"/>
</dbReference>
<gene>
    <name evidence="8" type="ORF">TrST_g4706</name>
</gene>
<dbReference type="SMART" id="SM00487">
    <property type="entry name" value="DEXDc"/>
    <property type="match status" value="1"/>
</dbReference>
<dbReference type="GO" id="GO:0070478">
    <property type="term" value="P:nuclear-transcribed mRNA catabolic process, 3'-5' exonucleolytic nonsense-mediated decay"/>
    <property type="evidence" value="ECO:0007669"/>
    <property type="project" value="TreeGrafter"/>
</dbReference>
<dbReference type="PROSITE" id="PS51194">
    <property type="entry name" value="HELICASE_CTER"/>
    <property type="match status" value="1"/>
</dbReference>
<dbReference type="Gene3D" id="3.40.50.300">
    <property type="entry name" value="P-loop containing nucleotide triphosphate hydrolases"/>
    <property type="match status" value="2"/>
</dbReference>
<evidence type="ECO:0000259" key="6">
    <source>
        <dbReference type="PROSITE" id="PS51192"/>
    </source>
</evidence>
<feature type="compositionally biased region" description="Polar residues" evidence="5">
    <location>
        <begin position="17"/>
        <end position="29"/>
    </location>
</feature>
<dbReference type="CDD" id="cd18795">
    <property type="entry name" value="SF2_C_Ski2"/>
    <property type="match status" value="1"/>
</dbReference>
<dbReference type="SUPFAM" id="SSF52540">
    <property type="entry name" value="P-loop containing nucleoside triphosphate hydrolases"/>
    <property type="match status" value="1"/>
</dbReference>
<proteinExistence type="predicted"/>
<comment type="caution">
    <text evidence="8">The sequence shown here is derived from an EMBL/GenBank/DDBJ whole genome shotgun (WGS) entry which is preliminary data.</text>
</comment>
<dbReference type="InterPro" id="IPR011545">
    <property type="entry name" value="DEAD/DEAH_box_helicase_dom"/>
</dbReference>
<dbReference type="Pfam" id="PF00270">
    <property type="entry name" value="DEAD"/>
    <property type="match status" value="1"/>
</dbReference>
<reference evidence="9" key="1">
    <citation type="journal article" date="2023" name="Commun. Biol.">
        <title>Genome analysis of Parmales, the sister group of diatoms, reveals the evolutionary specialization of diatoms from phago-mixotrophs to photoautotrophs.</title>
        <authorList>
            <person name="Ban H."/>
            <person name="Sato S."/>
            <person name="Yoshikawa S."/>
            <person name="Yamada K."/>
            <person name="Nakamura Y."/>
            <person name="Ichinomiya M."/>
            <person name="Sato N."/>
            <person name="Blanc-Mathieu R."/>
            <person name="Endo H."/>
            <person name="Kuwata A."/>
            <person name="Ogata H."/>
        </authorList>
    </citation>
    <scope>NUCLEOTIDE SEQUENCE [LARGE SCALE GENOMIC DNA]</scope>
    <source>
        <strain evidence="9">NIES 3701</strain>
    </source>
</reference>
<evidence type="ECO:0000256" key="4">
    <source>
        <dbReference type="ARBA" id="ARBA00022840"/>
    </source>
</evidence>
<dbReference type="AlphaFoldDB" id="A0A9W7AIM4"/>
<name>A0A9W7AIM4_9STRA</name>
<protein>
    <submittedName>
        <fullName evidence="8">Uncharacterized protein</fullName>
    </submittedName>
</protein>
<dbReference type="InterPro" id="IPR050699">
    <property type="entry name" value="RNA-DNA_Helicase"/>
</dbReference>
<sequence>MSLESSLDLLVRPSVQEAKTNTSKSSRMSKVSAGDPNPNPKTDRTKLDYYVSVTPNGLTVDPANLGGCVVKKEERGWRLNAEHGGSYKNDTFKEWASSSLPVPASYFANKLRWLQTLLTTGTRWDDVIEDLAIEDDEKSSSSYSSSDSDSEAEEVIEIVEDLTLRSTSKKRFVPMTTSHPPSSSFDSICTPRAQTYPFELDLFQKQALMNLHMHNSIFIAAHTSSGKTLPAQYALQMALDRGQKGIFTSPVKALSNQKYRDFLSFYPSLGLLTGDTSINPSAPILICTTEVLRSMLYRGSDVIKDVGCVVFDEIHYLNDEERGVVYEECILALPDVQMVFLSATVEGKMEFSEWVGRLKKRTVAVIETRKRVVPLRVWGYWEGEYEVVEEGEVFKPEGLRVLRKKEKEKEKKKDNNQQQRRNAHVGTRPQFLRLIKSLEKRDMLPSIFFCFSKKRCDSTCESLKSHNLTSASEKFKINKFFKEVCSRLNGNDARLPQVLKMKEWCLNGYGSHHAGILPILKETVEMLFTRGLIKVLIATETFATGVNVPSRSVVFTEVRKNDGLQFRNLNVQEFTQMKGRAGRRGFDERGEVIVCMFGDVLGEQSLGNMCTGRQAELTSQFRVNWTMILTVLRVEGGGVEDKVRQSFGEGRRQKGLVEGKVEEKRRKMEEALGGKRGLVDQIFVDYVNSVEVVKLTFDRAVMHFTGSYEKVLNRARLVVLELSSGLVHACVVKQVDNSGKFVALILSKDAVKGSEGKLNSVGQVGGVTYALQEFHLKDVVYVTSGICKGVNIDDVYKGDEGLHTAAASGGGFFGGFGGVPKKRDDEDDFFGKAKKKGGSGGGGGGGGGGGASKHILEVEKIIKALVADPKPSFDFKEARKGDVDASNATVKLTELTIMLETFDFHLKIGLEGFVQAKEIWELEMEVERLKHLTSDEALTLYPDFIAKRNVLVDMGYLEEENVATLKGRACVNINTCEESLILTEIIFQGLLDELNPMEIAAVLTSVIFQERRVTVDLEIEGLEKLKFSCERVKEVARAIGVTLRSSGLPVDPDQYVEDNLKFGLAHVAHAWACGLPFVEVTNLTEVLEGSIVRTLNRLDEVLREVQHVCRVTGDAKLHLKCEEASMLIKRDVCFSPSLYLS</sequence>
<dbReference type="GO" id="GO:0003676">
    <property type="term" value="F:nucleic acid binding"/>
    <property type="evidence" value="ECO:0007669"/>
    <property type="project" value="InterPro"/>
</dbReference>
<dbReference type="Proteomes" id="UP001165085">
    <property type="component" value="Unassembled WGS sequence"/>
</dbReference>
<feature type="domain" description="Helicase C-terminal" evidence="7">
    <location>
        <begin position="430"/>
        <end position="636"/>
    </location>
</feature>
<evidence type="ECO:0000256" key="2">
    <source>
        <dbReference type="ARBA" id="ARBA00022801"/>
    </source>
</evidence>
<feature type="region of interest" description="Disordered" evidence="5">
    <location>
        <begin position="829"/>
        <end position="850"/>
    </location>
</feature>
<dbReference type="SMART" id="SM00490">
    <property type="entry name" value="HELICc"/>
    <property type="match status" value="1"/>
</dbReference>
<dbReference type="InterPro" id="IPR014001">
    <property type="entry name" value="Helicase_ATP-bd"/>
</dbReference>
<keyword evidence="4" id="KW-0067">ATP-binding</keyword>
<dbReference type="GO" id="GO:0016787">
    <property type="term" value="F:hydrolase activity"/>
    <property type="evidence" value="ECO:0007669"/>
    <property type="project" value="UniProtKB-KW"/>
</dbReference>
<dbReference type="InterPro" id="IPR027417">
    <property type="entry name" value="P-loop_NTPase"/>
</dbReference>
<dbReference type="Pfam" id="PF00271">
    <property type="entry name" value="Helicase_C"/>
    <property type="match status" value="1"/>
</dbReference>
<feature type="compositionally biased region" description="Basic and acidic residues" evidence="5">
    <location>
        <begin position="405"/>
        <end position="415"/>
    </location>
</feature>